<dbReference type="Pfam" id="PF00756">
    <property type="entry name" value="Esterase"/>
    <property type="match status" value="1"/>
</dbReference>
<protein>
    <recommendedName>
        <fullName evidence="4">Esterase</fullName>
    </recommendedName>
</protein>
<keyword evidence="1" id="KW-1133">Transmembrane helix</keyword>
<dbReference type="PANTHER" id="PTHR48098">
    <property type="entry name" value="ENTEROCHELIN ESTERASE-RELATED"/>
    <property type="match status" value="1"/>
</dbReference>
<feature type="transmembrane region" description="Helical" evidence="1">
    <location>
        <begin position="16"/>
        <end position="35"/>
    </location>
</feature>
<evidence type="ECO:0008006" key="4">
    <source>
        <dbReference type="Google" id="ProtNLM"/>
    </source>
</evidence>
<keyword evidence="1" id="KW-0812">Transmembrane</keyword>
<feature type="transmembrane region" description="Helical" evidence="1">
    <location>
        <begin position="80"/>
        <end position="99"/>
    </location>
</feature>
<reference evidence="2 3" key="1">
    <citation type="submission" date="2017-04" db="EMBL/GenBank/DDBJ databases">
        <authorList>
            <person name="Afonso C.L."/>
            <person name="Miller P.J."/>
            <person name="Scott M.A."/>
            <person name="Spackman E."/>
            <person name="Goraichik I."/>
            <person name="Dimitrov K.M."/>
            <person name="Suarez D.L."/>
            <person name="Swayne D.E."/>
        </authorList>
    </citation>
    <scope>NUCLEOTIDE SEQUENCE [LARGE SCALE GENOMIC DNA]</scope>
    <source>
        <strain evidence="3">XA(T)</strain>
    </source>
</reference>
<dbReference type="RefSeq" id="WP_085020443.1">
    <property type="nucleotide sequence ID" value="NZ_BMHD01000001.1"/>
</dbReference>
<organism evidence="2 3">
    <name type="scientific">Cnuibacter physcomitrellae</name>
    <dbReference type="NCBI Taxonomy" id="1619308"/>
    <lineage>
        <taxon>Bacteria</taxon>
        <taxon>Bacillati</taxon>
        <taxon>Actinomycetota</taxon>
        <taxon>Actinomycetes</taxon>
        <taxon>Micrococcales</taxon>
        <taxon>Microbacteriaceae</taxon>
        <taxon>Cnuibacter</taxon>
    </lineage>
</organism>
<feature type="transmembrane region" description="Helical" evidence="1">
    <location>
        <begin position="106"/>
        <end position="125"/>
    </location>
</feature>
<dbReference type="InterPro" id="IPR029058">
    <property type="entry name" value="AB_hydrolase_fold"/>
</dbReference>
<dbReference type="KEGG" id="cphy:B5808_14605"/>
<dbReference type="AlphaFoldDB" id="A0A1X9LM73"/>
<dbReference type="Proteomes" id="UP000192775">
    <property type="component" value="Chromosome"/>
</dbReference>
<evidence type="ECO:0000313" key="3">
    <source>
        <dbReference type="Proteomes" id="UP000192775"/>
    </source>
</evidence>
<evidence type="ECO:0000256" key="1">
    <source>
        <dbReference type="SAM" id="Phobius"/>
    </source>
</evidence>
<keyword evidence="1" id="KW-0472">Membrane</keyword>
<name>A0A1X9LM73_9MICO</name>
<dbReference type="STRING" id="1619308.B5808_14605"/>
<dbReference type="EMBL" id="CP020715">
    <property type="protein sequence ID" value="ARJ06305.1"/>
    <property type="molecule type" value="Genomic_DNA"/>
</dbReference>
<keyword evidence="3" id="KW-1185">Reference proteome</keyword>
<dbReference type="InterPro" id="IPR000801">
    <property type="entry name" value="Esterase-like"/>
</dbReference>
<dbReference type="SUPFAM" id="SSF53474">
    <property type="entry name" value="alpha/beta-Hydrolases"/>
    <property type="match status" value="1"/>
</dbReference>
<accession>A0A1X9LM73</accession>
<proteinExistence type="predicted"/>
<evidence type="ECO:0000313" key="2">
    <source>
        <dbReference type="EMBL" id="ARJ06305.1"/>
    </source>
</evidence>
<gene>
    <name evidence="2" type="ORF">B5808_14605</name>
</gene>
<sequence>MTGFWARVLDIRIVDGPVLVGVYVVAVAFLLAIVVRRPAKRWLLPVGIAFGAGAVLGVLVTLLVQNVLDVFNTPMSVETRIWIAAVFAGIAAAVTSAVVSRGWRRVVSIIAVPVFALTTAVGINADFGIDKTLGDFLDIETLPALDLSALPPHSTNPAGPLVDSWDPPADMPEDALVGTVEIPTPASDFDARDAVVYLPPAAQVAGAPALPVVVYMSGQPGSPAVDDVGQVLDEFTEETGGLAPIVVAVDQLGGDGSNNPLCIDGYQGNAATYVNDDVVAFIRTTFNVMPGPASWAIAGFSNGGGCAIRFGALHPDVWGSVIDISGELGPSLGSEQETIDEGFGGDADAYEEQLPLTILDSRSYPSSMIAVFTVGQFDGRYVRASKELFEAAKAAGMTAYRFVSSGTGHEAATIQFGFTHAFNVLFPVWGLSSGDPALAPPE</sequence>
<dbReference type="GO" id="GO:0016747">
    <property type="term" value="F:acyltransferase activity, transferring groups other than amino-acyl groups"/>
    <property type="evidence" value="ECO:0007669"/>
    <property type="project" value="TreeGrafter"/>
</dbReference>
<dbReference type="InterPro" id="IPR050583">
    <property type="entry name" value="Mycobacterial_A85_antigen"/>
</dbReference>
<feature type="transmembrane region" description="Helical" evidence="1">
    <location>
        <begin position="42"/>
        <end position="68"/>
    </location>
</feature>
<dbReference type="Gene3D" id="3.40.50.1820">
    <property type="entry name" value="alpha/beta hydrolase"/>
    <property type="match status" value="1"/>
</dbReference>
<dbReference type="PANTHER" id="PTHR48098:SF1">
    <property type="entry name" value="DIACYLGLYCEROL ACYLTRANSFERASE_MYCOLYLTRANSFERASE AG85A"/>
    <property type="match status" value="1"/>
</dbReference>